<evidence type="ECO:0000313" key="3">
    <source>
        <dbReference type="Proteomes" id="UP000050469"/>
    </source>
</evidence>
<sequence>MAATSGRVRQGAGIDEGQRSPGVLTQGTSVLYIYINITGGDVMAGYSAESLLAWMKNTTRLRGWDAIIALDGDKVNELLDHVYQQSLAQGMSRPVPDGSITIPDTFDSHFFSGCVLGPPGLSFKHSVLENSLLAWRISVIAGLHTVIENAQGQHNIHRIAAYDPLNAPGLDFDLELSSQSADLVVDLGLAKNLSLDFPGGSTEREKIGDFFQDWFSNPENHEQQFRLGIFNEQSNELLNVRRIDVRSQLESPDAVSVHKKGALLLFATMEYGVTGGIPGGDSDFRYLIPNDAQQSYSATAVFSSHALHRAAFGHAVIQMLQAPDFSVSVPDDKPLQRMVAQAGTFAVPAGEYRSAEFVFESEPFSVQAFNAQHPLTIDFEYAQTTQTWEFPCTLGFRYRALDSDEWQSHNATFNISLRHEFHLTEGGSDGQAVEGHLYTPYLFDHEVSAVPGTLDNLSSGELEQVNGFVAYTVKHALLQGLSKTLDATGAERFLGGWLLPDEQVLQPVLKRLPYDQVVFGRIDPGASTFSIAGHQALIATGEALQLTTQPARSGIVWTLEDPSDDGTEGLGEIDKQGRYTAPAALPAKQGFQRVLIKAMDPVSGHYSTAVVTVLTSSVSVSPLIQVCNHGQRVALTARSSRATSLKWTVVDPVAGESGTLEDGVDASHEKFYVAGAGGPGNTYVLDTITVSDDQHTQSIQVLVVRHPPMLFITLASVNDQRAELKVVVNGRDLPVTWSLDGPGSIDATGVYSSDAKAPERYVVVFAEFEDEYFGTMAGHLILPLPLSGSSGVLQALTGTAGGTAATAMPRSLSGIVQRAGAGTLTQGWGAVAAVSRSELNRHIEQQYIERYQDLAFLPLFTGDIVVDERQGDTVRLKQVELGVPVLSFLPDSPGSSSVLVTMNIVSGRYSGLHQPEGSVTTVSGSFIISEPMGFRLAMTVDLFVGEEGHVLLDLAGGVDIACNLGGFDDVINLRLADFFAEEFKQIALHRRVFSVLQAQLNRYHVQTPASLRLVTRAAPRSSDARMDTTTGDGALVLFMGAQDGDAEGVFAPTDDFVYPIPDDRGADGQPIYGTVLMLSQETQSMIERERLHVADCLKFTCGRVFEPIEQYRPHDLLLFGSLRSTQASITPLFSTLKAGQTQRFVLHNPQGEEVPATSWSALSIQSHLATGSGSISSSGVYTAAGIEAIGHDALRVVITATYEESGAVVKVSALVGVVSRSMELAPRVTVVPGGAALQTVSLAASTLDGSPVSWALLDPELGRLSEAGKGALFSPDARSGKRALAVQQIEALGNDRGIATVLIANGQQTLRIEPSFVPRARPKVAVQLHDDRALLPGLERRWKVVGGLGTVDRQGLFMPPDEALVASSVVSCEVLSNGVVMAYGYSVIELSEVIDEESWQEMSMFIVTVPGSSSPYGNTGNLYPNGYQQLRLQIKTQITPHNGIEYELSPTERASMRLVYDESNQCIESVLSHLEGIPEGDSQEWRVRSQYNRFELSGAGVLAAESGLDASRTITQNFFLHSRAASGFIGVFHAKFQDDNANWWTSLMIEEMNSKVEITPRHLPRFDARNYTFIPQRAHGDGGDPPVDPPLSGAPDFGEDVHFDYQFETTDYWTLAFINPDTQQWVNFETLKFLPSKPDGDVINTSIILWESEQKEGKMFSWTGFIFDDPAVIGDVSKVNFDEALQDVMGDVHTLDIDVKMSLFETGKLVISLHRLRGLEYIPAGDLARDKLMGEIAVLLLDKQGNAHKRRIGFLATGVGRRNRLMHTLYSV</sequence>
<accession>A0A0P9TQJ9</accession>
<evidence type="ECO:0000313" key="2">
    <source>
        <dbReference type="EMBL" id="KPX75915.1"/>
    </source>
</evidence>
<reference evidence="2 3" key="1">
    <citation type="submission" date="2015-09" db="EMBL/GenBank/DDBJ databases">
        <title>Genome announcement of multiple Pseudomonas syringae strains.</title>
        <authorList>
            <person name="Thakur S."/>
            <person name="Wang P.W."/>
            <person name="Gong Y."/>
            <person name="Weir B.S."/>
            <person name="Guttman D.S."/>
        </authorList>
    </citation>
    <scope>NUCLEOTIDE SEQUENCE [LARGE SCALE GENOMIC DNA]</scope>
    <source>
        <strain evidence="2 3">ICMP7840</strain>
    </source>
</reference>
<feature type="region of interest" description="Disordered" evidence="1">
    <location>
        <begin position="1"/>
        <end position="20"/>
    </location>
</feature>
<dbReference type="EMBL" id="LJQO01000164">
    <property type="protein sequence ID" value="KPX75915.1"/>
    <property type="molecule type" value="Genomic_DNA"/>
</dbReference>
<name>A0A0P9TQJ9_PSEA0</name>
<dbReference type="PATRIC" id="fig|251724.3.peg.2443"/>
<comment type="caution">
    <text evidence="2">The sequence shown here is derived from an EMBL/GenBank/DDBJ whole genome shotgun (WGS) entry which is preliminary data.</text>
</comment>
<gene>
    <name evidence="2" type="ORF">ALO53_04841</name>
</gene>
<dbReference type="Proteomes" id="UP000050469">
    <property type="component" value="Unassembled WGS sequence"/>
</dbReference>
<protein>
    <recommendedName>
        <fullName evidence="4">Imidazole glycerol phosphate synthase</fullName>
    </recommendedName>
</protein>
<evidence type="ECO:0008006" key="4">
    <source>
        <dbReference type="Google" id="ProtNLM"/>
    </source>
</evidence>
<proteinExistence type="predicted"/>
<evidence type="ECO:0000256" key="1">
    <source>
        <dbReference type="SAM" id="MobiDB-lite"/>
    </source>
</evidence>
<organism evidence="2 3">
    <name type="scientific">Pseudomonas amygdali pv. photiniae</name>
    <dbReference type="NCBI Taxonomy" id="251724"/>
    <lineage>
        <taxon>Bacteria</taxon>
        <taxon>Pseudomonadati</taxon>
        <taxon>Pseudomonadota</taxon>
        <taxon>Gammaproteobacteria</taxon>
        <taxon>Pseudomonadales</taxon>
        <taxon>Pseudomonadaceae</taxon>
        <taxon>Pseudomonas</taxon>
        <taxon>Pseudomonas amygdali</taxon>
    </lineage>
</organism>